<gene>
    <name evidence="6" type="primary">PPE38b</name>
    <name evidence="5" type="ORF">A4S10_02474</name>
    <name evidence="6" type="ORF">DKC2_2486</name>
    <name evidence="4" type="ORF">ERS094118_00044</name>
</gene>
<comment type="similarity">
    <text evidence="1">Belongs to the mycobacterial PPE family.</text>
</comment>
<evidence type="ECO:0000259" key="3">
    <source>
        <dbReference type="Pfam" id="PF12484"/>
    </source>
</evidence>
<dbReference type="Proteomes" id="UP000050139">
    <property type="component" value="Unassembled WGS sequence"/>
</dbReference>
<evidence type="ECO:0000313" key="8">
    <source>
        <dbReference type="Proteomes" id="UP000189452"/>
    </source>
</evidence>
<organism evidence="5 8">
    <name type="scientific">Mycobacterium tuberculosis</name>
    <dbReference type="NCBI Taxonomy" id="1773"/>
    <lineage>
        <taxon>Bacteria</taxon>
        <taxon>Bacillati</taxon>
        <taxon>Actinomycetota</taxon>
        <taxon>Actinomycetes</taxon>
        <taxon>Mycobacteriales</taxon>
        <taxon>Mycobacteriaceae</taxon>
        <taxon>Mycobacterium</taxon>
        <taxon>Mycobacterium tuberculosis complex</taxon>
    </lineage>
</organism>
<reference evidence="4 7" key="1">
    <citation type="submission" date="2015-03" db="EMBL/GenBank/DDBJ databases">
        <authorList>
            <consortium name="Pathogen Informatics"/>
            <person name="Murphy D."/>
        </authorList>
    </citation>
    <scope>NUCLEOTIDE SEQUENCE [LARGE SCALE GENOMIC DNA]</scope>
    <source>
        <strain evidence="4 7">0268S</strain>
    </source>
</reference>
<dbReference type="EMBL" id="COPH01000001">
    <property type="protein sequence ID" value="CLV41397.1"/>
    <property type="molecule type" value="Genomic_DNA"/>
</dbReference>
<feature type="domain" description="PPE" evidence="2">
    <location>
        <begin position="35"/>
        <end position="199"/>
    </location>
</feature>
<reference evidence="6 9" key="4">
    <citation type="submission" date="2018-08" db="EMBL/GenBank/DDBJ databases">
        <authorList>
            <person name="Fokvardsen B D."/>
            <person name="Norman A."/>
        </authorList>
    </citation>
    <scope>NUCLEOTIDE SEQUENCE [LARGE SCALE GENOMIC DNA]</scope>
    <source>
        <strain evidence="6 9">DKC2</strain>
    </source>
</reference>
<evidence type="ECO:0000259" key="2">
    <source>
        <dbReference type="Pfam" id="PF00823"/>
    </source>
</evidence>
<name>A0A0T9VRM6_MYCTX</name>
<dbReference type="AlphaFoldDB" id="A0A0T9VRM6"/>
<dbReference type="FunFam" id="1.20.1260.20:FF:000001">
    <property type="entry name" value="PPE family protein PPE41"/>
    <property type="match status" value="1"/>
</dbReference>
<evidence type="ECO:0000313" key="9">
    <source>
        <dbReference type="Proteomes" id="UP000300237"/>
    </source>
</evidence>
<evidence type="ECO:0000313" key="7">
    <source>
        <dbReference type="Proteomes" id="UP000050139"/>
    </source>
</evidence>
<dbReference type="GO" id="GO:0052572">
    <property type="term" value="P:response to host immune response"/>
    <property type="evidence" value="ECO:0007669"/>
    <property type="project" value="TreeGrafter"/>
</dbReference>
<evidence type="ECO:0000256" key="1">
    <source>
        <dbReference type="ARBA" id="ARBA00010652"/>
    </source>
</evidence>
<sequence length="422" mass="40595">MWIVLPSARGLVCVWRVVGGAVEAAGWFGVAMILDFSWLPPEINSARIYAGAGSGPLFMAAAAWEGLAADLRASASSFDAVIAGLAAGPWSGPASVAMAGAAAPYVGWLSAAAGQAELSAGQATAAATAFEAALAATVHPAAVTANRVLLGALVATNILGQNTPAIAATEFDYVEMWAQDVGAMVGYHAGAAAVAETLTPFSVPPLDLAGLASQAGAQLTGMATSVSAALSPIAEGAVEGVPAVVAAAQSVAAGLPVDAALQVGQAAAYPASMLIGPMMQLAQMGTTANTAGLAGAEAAGLAAADVPTFAGDIASGTGLGGAGGLGAGMSAELGKARLVGAMSVPPTWEGSVPARMASSAMAGLGAMPAEVPAAGGPMGMMPMPMGMGGAGAGMPAGMMGRGGANPHVVQARPSVVPRVGIG</sequence>
<dbReference type="InterPro" id="IPR022171">
    <property type="entry name" value="PPE_C"/>
</dbReference>
<dbReference type="InterPro" id="IPR038332">
    <property type="entry name" value="PPE_sf"/>
</dbReference>
<dbReference type="Proteomes" id="UP000300237">
    <property type="component" value="Chromosome"/>
</dbReference>
<accession>A0A0T9VRM6</accession>
<dbReference type="SUPFAM" id="SSF140459">
    <property type="entry name" value="PE/PPE dimer-like"/>
    <property type="match status" value="1"/>
</dbReference>
<dbReference type="InterPro" id="IPR000030">
    <property type="entry name" value="PPE_dom"/>
</dbReference>
<dbReference type="Gene3D" id="1.20.1260.20">
    <property type="entry name" value="PPE superfamily"/>
    <property type="match status" value="1"/>
</dbReference>
<dbReference type="EMBL" id="LWDQ01000001">
    <property type="protein sequence ID" value="OMH60299.1"/>
    <property type="molecule type" value="Genomic_DNA"/>
</dbReference>
<dbReference type="PANTHER" id="PTHR46766:SF1">
    <property type="entry name" value="GLUTAMINE-RICH PROTEIN 2"/>
    <property type="match status" value="1"/>
</dbReference>
<evidence type="ECO:0000313" key="6">
    <source>
        <dbReference type="EMBL" id="VCU50639.1"/>
    </source>
</evidence>
<dbReference type="Proteomes" id="UP000189452">
    <property type="component" value="Chromosome"/>
</dbReference>
<protein>
    <submittedName>
        <fullName evidence="4 6">PPE family protein</fullName>
    </submittedName>
    <submittedName>
        <fullName evidence="5">PPE family protein PPE42</fullName>
    </submittedName>
</protein>
<reference evidence="5 8" key="2">
    <citation type="submission" date="2016-04" db="EMBL/GenBank/DDBJ databases">
        <authorList>
            <person name="Bigi M."/>
            <person name="Bigi F."/>
            <person name="Soria M.A."/>
        </authorList>
    </citation>
    <scope>NUCLEOTIDE SEQUENCE [LARGE SCALE GENOMIC DNA]</scope>
    <source>
        <strain evidence="5 8">6548</strain>
    </source>
</reference>
<dbReference type="EMBL" id="LR027516">
    <property type="protein sequence ID" value="VCU50639.1"/>
    <property type="molecule type" value="Genomic_DNA"/>
</dbReference>
<feature type="domain" description="PPE family C-terminal" evidence="3">
    <location>
        <begin position="330"/>
        <end position="418"/>
    </location>
</feature>
<evidence type="ECO:0000313" key="5">
    <source>
        <dbReference type="EMBL" id="OMH60299.1"/>
    </source>
</evidence>
<evidence type="ECO:0000313" key="4">
    <source>
        <dbReference type="EMBL" id="CLV41397.1"/>
    </source>
</evidence>
<proteinExistence type="inferred from homology"/>
<dbReference type="Pfam" id="PF12484">
    <property type="entry name" value="PPE-SVP"/>
    <property type="match status" value="1"/>
</dbReference>
<dbReference type="Pfam" id="PF00823">
    <property type="entry name" value="PPE"/>
    <property type="match status" value="1"/>
</dbReference>
<dbReference type="PANTHER" id="PTHR46766">
    <property type="entry name" value="GLUTAMINE-RICH PROTEIN 2"/>
    <property type="match status" value="1"/>
</dbReference>
<reference evidence="5 8" key="3">
    <citation type="submission" date="2017-02" db="EMBL/GenBank/DDBJ databases">
        <title>Protein polymorphisms may explain contrasting epidemiological fitness of two variants of a multidrug-resistant Mycobacterium tuberculosis strain.</title>
        <authorList>
            <person name="Bigi M.M."/>
            <person name="Lopez B."/>
            <person name="Blanco F.C."/>
            <person name="Sasiain M.C."/>
            <person name="De La Barrera S."/>
            <person name="Ritacco V."/>
            <person name="Bigi F."/>
            <person name="Soria M.A."/>
        </authorList>
    </citation>
    <scope>NUCLEOTIDE SEQUENCE [LARGE SCALE GENOMIC DNA]</scope>
    <source>
        <strain evidence="5 8">6548</strain>
    </source>
</reference>